<dbReference type="Pfam" id="PF14534">
    <property type="entry name" value="DUF4440"/>
    <property type="match status" value="1"/>
</dbReference>
<dbReference type="EMBL" id="JAKZHW010000001">
    <property type="protein sequence ID" value="MCH8616291.1"/>
    <property type="molecule type" value="Genomic_DNA"/>
</dbReference>
<comment type="caution">
    <text evidence="2">The sequence shown here is derived from an EMBL/GenBank/DDBJ whole genome shotgun (WGS) entry which is preliminary data.</text>
</comment>
<dbReference type="Proteomes" id="UP001203058">
    <property type="component" value="Unassembled WGS sequence"/>
</dbReference>
<protein>
    <submittedName>
        <fullName evidence="2">Nuclear transport factor 2 family protein</fullName>
    </submittedName>
</protein>
<proteinExistence type="predicted"/>
<dbReference type="Gene3D" id="3.10.450.50">
    <property type="match status" value="1"/>
</dbReference>
<feature type="domain" description="DUF4440" evidence="1">
    <location>
        <begin position="8"/>
        <end position="115"/>
    </location>
</feature>
<evidence type="ECO:0000259" key="1">
    <source>
        <dbReference type="Pfam" id="PF14534"/>
    </source>
</evidence>
<sequence length="129" mass="14958">MDASCELIQSLENEWRDALLSRDIDGLRSLIHPRFVLIGTRASGPFIINREEWLAAVQQREIVTIDLEIRESFVSDEVMVGTVWARWKVKYFGGEIEDCVLLTDVWVKEEDRWQVVRRHSSPAPPGCKF</sequence>
<dbReference type="RefSeq" id="WP_241447094.1">
    <property type="nucleotide sequence ID" value="NZ_JAKZHW010000001.1"/>
</dbReference>
<keyword evidence="3" id="KW-1185">Reference proteome</keyword>
<accession>A0ABS9VMT0</accession>
<dbReference type="InterPro" id="IPR027843">
    <property type="entry name" value="DUF4440"/>
</dbReference>
<organism evidence="2 3">
    <name type="scientific">Sphingomonas telluris</name>
    <dbReference type="NCBI Taxonomy" id="2907998"/>
    <lineage>
        <taxon>Bacteria</taxon>
        <taxon>Pseudomonadati</taxon>
        <taxon>Pseudomonadota</taxon>
        <taxon>Alphaproteobacteria</taxon>
        <taxon>Sphingomonadales</taxon>
        <taxon>Sphingomonadaceae</taxon>
        <taxon>Sphingomonas</taxon>
    </lineage>
</organism>
<dbReference type="SUPFAM" id="SSF54427">
    <property type="entry name" value="NTF2-like"/>
    <property type="match status" value="1"/>
</dbReference>
<reference evidence="2 3" key="1">
    <citation type="submission" date="2022-03" db="EMBL/GenBank/DDBJ databases">
        <authorList>
            <person name="Jo J.-H."/>
            <person name="Im W.-T."/>
        </authorList>
    </citation>
    <scope>NUCLEOTIDE SEQUENCE [LARGE SCALE GENOMIC DNA]</scope>
    <source>
        <strain evidence="2 3">SM33</strain>
    </source>
</reference>
<dbReference type="InterPro" id="IPR032710">
    <property type="entry name" value="NTF2-like_dom_sf"/>
</dbReference>
<name>A0ABS9VMT0_9SPHN</name>
<gene>
    <name evidence="2" type="ORF">LZ016_09285</name>
</gene>
<evidence type="ECO:0000313" key="3">
    <source>
        <dbReference type="Proteomes" id="UP001203058"/>
    </source>
</evidence>
<evidence type="ECO:0000313" key="2">
    <source>
        <dbReference type="EMBL" id="MCH8616291.1"/>
    </source>
</evidence>